<evidence type="ECO:0000259" key="1">
    <source>
        <dbReference type="Pfam" id="PF00535"/>
    </source>
</evidence>
<dbReference type="EMBL" id="MN739039">
    <property type="protein sequence ID" value="QHS85069.1"/>
    <property type="molecule type" value="Genomic_DNA"/>
</dbReference>
<dbReference type="InterPro" id="IPR029063">
    <property type="entry name" value="SAM-dependent_MTases_sf"/>
</dbReference>
<dbReference type="Pfam" id="PF00535">
    <property type="entry name" value="Glycos_transf_2"/>
    <property type="match status" value="1"/>
</dbReference>
<sequence>MKYPFVLFYSDDSEIISFFDNQELNCTLFFTNNKLNELFNPNYQILVTYGPDEPNLNSVIANRMRSRWIHFKQIESIERFNNAVNYCFIHNCTLSRINVRPTFSIFTSTYNSYNKILRAYSSIKKQTFIDYEWVILDDSPDDSHFSFLKELFDNNNKVRLYKRSCNSGNIGNVKNEVVSLCRGKYVLELDHDDEILPDVLKDSVECFENNPEIGFIYMDFINIHENGNNFHYGDFICKGYGSYYSQKYNNKWVYVYNTPNINNITLSSLVCCPNHPRIWKRESLLEAGNYSEFLPICDDYEILLRTFCTTKMAKIHKLGYVQYMNESNNNFSLIRNSEINRIGPGFIQPIFYELFKIDERCKELNCYEDPKYIYEHSQIWKRENYKFLYSNKIINPDYDGQYCILGISSLIYKLEYIKELYLNKRNDFILLDSVNIEEIQNVLDKYELNFKCYTVSIEEALNYFLMMYKSTDNYEIIDNYNTNLSQRHLVINENTTPEQKYLEIGIETGYNFNNVHFKTKIGVDPDPKCENEIIKLTSDDFFGKNCDFFDTVFIDGMHQSEYVLRDFNNSISKLNDNGVIFIDDILPLNYNEQLKIPNKHVYENGILKYREPWTGDVWKVVYYMLKYHSTDFEFKYYNNQNYRGVGVFKILNKFNIPEASIDEINAYEYYKDFNQYLIYF</sequence>
<accession>A0A6C0B0M6</accession>
<dbReference type="AlphaFoldDB" id="A0A6C0B0M6"/>
<protein>
    <recommendedName>
        <fullName evidence="1">Glycosyltransferase 2-like domain-containing protein</fullName>
    </recommendedName>
</protein>
<dbReference type="SUPFAM" id="SSF53448">
    <property type="entry name" value="Nucleotide-diphospho-sugar transferases"/>
    <property type="match status" value="1"/>
</dbReference>
<dbReference type="InterPro" id="IPR029044">
    <property type="entry name" value="Nucleotide-diphossugar_trans"/>
</dbReference>
<feature type="domain" description="Glycosyltransferase 2-like" evidence="1">
    <location>
        <begin position="104"/>
        <end position="252"/>
    </location>
</feature>
<dbReference type="PANTHER" id="PTHR22916:SF3">
    <property type="entry name" value="UDP-GLCNAC:BETAGAL BETA-1,3-N-ACETYLGLUCOSAMINYLTRANSFERASE-LIKE PROTEIN 1"/>
    <property type="match status" value="1"/>
</dbReference>
<proteinExistence type="predicted"/>
<dbReference type="GO" id="GO:0016758">
    <property type="term" value="F:hexosyltransferase activity"/>
    <property type="evidence" value="ECO:0007669"/>
    <property type="project" value="UniProtKB-ARBA"/>
</dbReference>
<dbReference type="SUPFAM" id="SSF53335">
    <property type="entry name" value="S-adenosyl-L-methionine-dependent methyltransferases"/>
    <property type="match status" value="1"/>
</dbReference>
<name>A0A6C0B0M6_9ZZZZ</name>
<organism evidence="2">
    <name type="scientific">viral metagenome</name>
    <dbReference type="NCBI Taxonomy" id="1070528"/>
    <lineage>
        <taxon>unclassified sequences</taxon>
        <taxon>metagenomes</taxon>
        <taxon>organismal metagenomes</taxon>
    </lineage>
</organism>
<dbReference type="Pfam" id="PF13578">
    <property type="entry name" value="Methyltransf_24"/>
    <property type="match status" value="1"/>
</dbReference>
<evidence type="ECO:0000313" key="2">
    <source>
        <dbReference type="EMBL" id="QHS85069.1"/>
    </source>
</evidence>
<dbReference type="PANTHER" id="PTHR22916">
    <property type="entry name" value="GLYCOSYLTRANSFERASE"/>
    <property type="match status" value="1"/>
</dbReference>
<dbReference type="InterPro" id="IPR001173">
    <property type="entry name" value="Glyco_trans_2-like"/>
</dbReference>
<reference evidence="2" key="1">
    <citation type="journal article" date="2020" name="Nature">
        <title>Giant virus diversity and host interactions through global metagenomics.</title>
        <authorList>
            <person name="Schulz F."/>
            <person name="Roux S."/>
            <person name="Paez-Espino D."/>
            <person name="Jungbluth S."/>
            <person name="Walsh D.A."/>
            <person name="Denef V.J."/>
            <person name="McMahon K.D."/>
            <person name="Konstantinidis K.T."/>
            <person name="Eloe-Fadrosh E.A."/>
            <person name="Kyrpides N.C."/>
            <person name="Woyke T."/>
        </authorList>
    </citation>
    <scope>NUCLEOTIDE SEQUENCE</scope>
    <source>
        <strain evidence="2">GVMAG-M-3300009182-67</strain>
    </source>
</reference>
<dbReference type="Gene3D" id="3.40.50.150">
    <property type="entry name" value="Vaccinia Virus protein VP39"/>
    <property type="match status" value="1"/>
</dbReference>
<dbReference type="Gene3D" id="3.90.550.10">
    <property type="entry name" value="Spore Coat Polysaccharide Biosynthesis Protein SpsA, Chain A"/>
    <property type="match status" value="1"/>
</dbReference>